<keyword evidence="3" id="KW-1185">Reference proteome</keyword>
<reference evidence="2" key="1">
    <citation type="journal article" date="2021" name="Nat. Commun.">
        <title>Genetic determinants of endophytism in the Arabidopsis root mycobiome.</title>
        <authorList>
            <person name="Mesny F."/>
            <person name="Miyauchi S."/>
            <person name="Thiergart T."/>
            <person name="Pickel B."/>
            <person name="Atanasova L."/>
            <person name="Karlsson M."/>
            <person name="Huettel B."/>
            <person name="Barry K.W."/>
            <person name="Haridas S."/>
            <person name="Chen C."/>
            <person name="Bauer D."/>
            <person name="Andreopoulos W."/>
            <person name="Pangilinan J."/>
            <person name="LaButti K."/>
            <person name="Riley R."/>
            <person name="Lipzen A."/>
            <person name="Clum A."/>
            <person name="Drula E."/>
            <person name="Henrissat B."/>
            <person name="Kohler A."/>
            <person name="Grigoriev I.V."/>
            <person name="Martin F.M."/>
            <person name="Hacquard S."/>
        </authorList>
    </citation>
    <scope>NUCLEOTIDE SEQUENCE</scope>
    <source>
        <strain evidence="2">MPI-CAGE-AT-0016</strain>
    </source>
</reference>
<dbReference type="AlphaFoldDB" id="A0A8K0TGP5"/>
<name>A0A8K0TGP5_9PEZI</name>
<accession>A0A8K0TGP5</accession>
<feature type="region of interest" description="Disordered" evidence="1">
    <location>
        <begin position="1"/>
        <end position="45"/>
    </location>
</feature>
<protein>
    <submittedName>
        <fullName evidence="2">Uncharacterized protein</fullName>
    </submittedName>
</protein>
<evidence type="ECO:0000313" key="3">
    <source>
        <dbReference type="Proteomes" id="UP000813385"/>
    </source>
</evidence>
<feature type="compositionally biased region" description="Polar residues" evidence="1">
    <location>
        <begin position="211"/>
        <end position="227"/>
    </location>
</feature>
<dbReference type="Proteomes" id="UP000813385">
    <property type="component" value="Unassembled WGS sequence"/>
</dbReference>
<evidence type="ECO:0000256" key="1">
    <source>
        <dbReference type="SAM" id="MobiDB-lite"/>
    </source>
</evidence>
<gene>
    <name evidence="2" type="ORF">B0T11DRAFT_81076</name>
</gene>
<evidence type="ECO:0000313" key="2">
    <source>
        <dbReference type="EMBL" id="KAH7362140.1"/>
    </source>
</evidence>
<dbReference type="EMBL" id="JAGPXD010000003">
    <property type="protein sequence ID" value="KAH7362140.1"/>
    <property type="molecule type" value="Genomic_DNA"/>
</dbReference>
<organism evidence="2 3">
    <name type="scientific">Plectosphaerella cucumerina</name>
    <dbReference type="NCBI Taxonomy" id="40658"/>
    <lineage>
        <taxon>Eukaryota</taxon>
        <taxon>Fungi</taxon>
        <taxon>Dikarya</taxon>
        <taxon>Ascomycota</taxon>
        <taxon>Pezizomycotina</taxon>
        <taxon>Sordariomycetes</taxon>
        <taxon>Hypocreomycetidae</taxon>
        <taxon>Glomerellales</taxon>
        <taxon>Plectosphaerellaceae</taxon>
        <taxon>Plectosphaerella</taxon>
    </lineage>
</organism>
<comment type="caution">
    <text evidence="2">The sequence shown here is derived from an EMBL/GenBank/DDBJ whole genome shotgun (WGS) entry which is preliminary data.</text>
</comment>
<proteinExistence type="predicted"/>
<feature type="region of interest" description="Disordered" evidence="1">
    <location>
        <begin position="68"/>
        <end position="102"/>
    </location>
</feature>
<feature type="region of interest" description="Disordered" evidence="1">
    <location>
        <begin position="199"/>
        <end position="227"/>
    </location>
</feature>
<sequence>MAPPLSIRSEGSLVHRPSASGLRSGRGHGGLEAGPIHPQSTSPCQPLVPTTRKVLQPAGICGARVHEKGQGVAGRPSQAQRIGRRGSPSSIVAPERPSGLRHPHRLLPLASARHEAGSDAHQQAAWRIGVAVSSLPPYGGQGVAARGLGGNGSPWPRSWCALKHPRCDIATTAAVWGSAMGDGTGSIVRPRLAPEICRSFSRHGDTDRTSAQDITQESSQNPHVSLD</sequence>